<evidence type="ECO:0000256" key="11">
    <source>
        <dbReference type="ARBA" id="ARBA00023295"/>
    </source>
</evidence>
<dbReference type="NCBIfam" id="TIGR01083">
    <property type="entry name" value="nth"/>
    <property type="match status" value="1"/>
</dbReference>
<reference evidence="15" key="1">
    <citation type="submission" date="2021-04" db="EMBL/GenBank/DDBJ databases">
        <title>Genomic insights into ecological role and evolution of a novel Thermoplasmata order Candidatus Sysuiplasmatales.</title>
        <authorList>
            <person name="Yuan Y."/>
        </authorList>
    </citation>
    <scope>NUCLEOTIDE SEQUENCE</scope>
    <source>
        <strain evidence="16">TUT19-bin139</strain>
        <strain evidence="15">YP2-bin.285</strain>
    </source>
</reference>
<comment type="cofactor">
    <cofactor evidence="13">
        <name>[4Fe-4S] cluster</name>
        <dbReference type="ChEBI" id="CHEBI:49883"/>
    </cofactor>
    <text evidence="13">Binds 1 [4Fe-4S] cluster.</text>
</comment>
<feature type="binding site" evidence="13">
    <location>
        <position position="192"/>
    </location>
    <ligand>
        <name>[4Fe-4S] cluster</name>
        <dbReference type="ChEBI" id="CHEBI:49883"/>
    </ligand>
</feature>
<dbReference type="InterPro" id="IPR004036">
    <property type="entry name" value="Endonuclease-III-like_CS2"/>
</dbReference>
<evidence type="ECO:0000256" key="13">
    <source>
        <dbReference type="HAMAP-Rule" id="MF_00942"/>
    </source>
</evidence>
<dbReference type="GO" id="GO:0051539">
    <property type="term" value="F:4 iron, 4 sulfur cluster binding"/>
    <property type="evidence" value="ECO:0007669"/>
    <property type="project" value="UniProtKB-UniRule"/>
</dbReference>
<protein>
    <recommendedName>
        <fullName evidence="13">Endonuclease III</fullName>
        <ecNumber evidence="13">4.2.99.18</ecNumber>
    </recommendedName>
    <alternativeName>
        <fullName evidence="13">DNA-(apurinic or apyrimidinic site) lyase</fullName>
    </alternativeName>
</protein>
<evidence type="ECO:0000256" key="7">
    <source>
        <dbReference type="ARBA" id="ARBA00023014"/>
    </source>
</evidence>
<evidence type="ECO:0000256" key="4">
    <source>
        <dbReference type="ARBA" id="ARBA00022763"/>
    </source>
</evidence>
<evidence type="ECO:0000256" key="5">
    <source>
        <dbReference type="ARBA" id="ARBA00022801"/>
    </source>
</evidence>
<dbReference type="Proteomes" id="UP000750197">
    <property type="component" value="Unassembled WGS sequence"/>
</dbReference>
<dbReference type="InterPro" id="IPR000445">
    <property type="entry name" value="HhH_motif"/>
</dbReference>
<keyword evidence="3 13" id="KW-0479">Metal-binding</keyword>
<feature type="binding site" evidence="13">
    <location>
        <position position="208"/>
    </location>
    <ligand>
        <name>[4Fe-4S] cluster</name>
        <dbReference type="ChEBI" id="CHEBI:49883"/>
    </ligand>
</feature>
<dbReference type="GO" id="GO:0140078">
    <property type="term" value="F:class I DNA-(apurinic or apyrimidinic site) endonuclease activity"/>
    <property type="evidence" value="ECO:0007669"/>
    <property type="project" value="UniProtKB-EC"/>
</dbReference>
<comment type="catalytic activity">
    <reaction evidence="13">
        <text>2'-deoxyribonucleotide-(2'-deoxyribose 5'-phosphate)-2'-deoxyribonucleotide-DNA = a 3'-end 2'-deoxyribonucleotide-(2,3-dehydro-2,3-deoxyribose 5'-phosphate)-DNA + a 5'-end 5'-phospho-2'-deoxyribonucleoside-DNA + H(+)</text>
        <dbReference type="Rhea" id="RHEA:66592"/>
        <dbReference type="Rhea" id="RHEA-COMP:13180"/>
        <dbReference type="Rhea" id="RHEA-COMP:16897"/>
        <dbReference type="Rhea" id="RHEA-COMP:17067"/>
        <dbReference type="ChEBI" id="CHEBI:15378"/>
        <dbReference type="ChEBI" id="CHEBI:136412"/>
        <dbReference type="ChEBI" id="CHEBI:157695"/>
        <dbReference type="ChEBI" id="CHEBI:167181"/>
        <dbReference type="EC" id="4.2.99.18"/>
    </reaction>
</comment>
<keyword evidence="9 13" id="KW-0234">DNA repair</keyword>
<keyword evidence="10 13" id="KW-0456">Lyase</keyword>
<gene>
    <name evidence="13 15" type="primary">nth</name>
    <name evidence="15" type="ORF">J9259_00830</name>
    <name evidence="16" type="ORF">KIY12_08875</name>
</gene>
<dbReference type="SUPFAM" id="SSF48150">
    <property type="entry name" value="DNA-glycosylase"/>
    <property type="match status" value="1"/>
</dbReference>
<keyword evidence="15" id="KW-0540">Nuclease</keyword>
<dbReference type="PIRSF" id="PIRSF001435">
    <property type="entry name" value="Nth"/>
    <property type="match status" value="1"/>
</dbReference>
<dbReference type="Proteomes" id="UP000716004">
    <property type="component" value="Unassembled WGS sequence"/>
</dbReference>
<dbReference type="EMBL" id="JAHEAC010000106">
    <property type="protein sequence ID" value="MBX8644814.1"/>
    <property type="molecule type" value="Genomic_DNA"/>
</dbReference>
<dbReference type="Pfam" id="PF00633">
    <property type="entry name" value="HHH"/>
    <property type="match status" value="1"/>
</dbReference>
<dbReference type="CDD" id="cd00056">
    <property type="entry name" value="ENDO3c"/>
    <property type="match status" value="1"/>
</dbReference>
<dbReference type="GO" id="GO:0141016">
    <property type="term" value="F:G/T mismatch-specific thymine-DNA glycosylase activity"/>
    <property type="evidence" value="ECO:0007669"/>
    <property type="project" value="UniProtKB-EC"/>
</dbReference>
<dbReference type="GO" id="GO:0006285">
    <property type="term" value="P:base-excision repair, AP site formation"/>
    <property type="evidence" value="ECO:0007669"/>
    <property type="project" value="TreeGrafter"/>
</dbReference>
<dbReference type="InterPro" id="IPR003651">
    <property type="entry name" value="Endonuclease3_FeS-loop_motif"/>
</dbReference>
<comment type="catalytic activity">
    <reaction evidence="12">
        <text>Hydrolyzes mismatched double-stranded DNA and polynucleotides, releasing free thymine.</text>
        <dbReference type="EC" id="3.2.2.29"/>
    </reaction>
</comment>
<dbReference type="Pfam" id="PF00730">
    <property type="entry name" value="HhH-GPD"/>
    <property type="match status" value="1"/>
</dbReference>
<evidence type="ECO:0000313" key="16">
    <source>
        <dbReference type="EMBL" id="MBX8644814.1"/>
    </source>
</evidence>
<evidence type="ECO:0000256" key="1">
    <source>
        <dbReference type="ARBA" id="ARBA00008343"/>
    </source>
</evidence>
<dbReference type="PROSITE" id="PS00764">
    <property type="entry name" value="ENDONUCLEASE_III_1"/>
    <property type="match status" value="1"/>
</dbReference>
<dbReference type="InterPro" id="IPR005759">
    <property type="entry name" value="Nth"/>
</dbReference>
<evidence type="ECO:0000256" key="2">
    <source>
        <dbReference type="ARBA" id="ARBA00022485"/>
    </source>
</evidence>
<keyword evidence="8 13" id="KW-0238">DNA-binding</keyword>
<dbReference type="GO" id="GO:0003677">
    <property type="term" value="F:DNA binding"/>
    <property type="evidence" value="ECO:0007669"/>
    <property type="project" value="UniProtKB-UniRule"/>
</dbReference>
<keyword evidence="5 13" id="KW-0378">Hydrolase</keyword>
<dbReference type="EC" id="4.2.99.18" evidence="13"/>
<dbReference type="GO" id="GO:0046872">
    <property type="term" value="F:metal ion binding"/>
    <property type="evidence" value="ECO:0007669"/>
    <property type="project" value="UniProtKB-KW"/>
</dbReference>
<evidence type="ECO:0000256" key="6">
    <source>
        <dbReference type="ARBA" id="ARBA00023004"/>
    </source>
</evidence>
<dbReference type="PANTHER" id="PTHR10359">
    <property type="entry name" value="A/G-SPECIFIC ADENINE GLYCOSYLASE/ENDONUCLEASE III"/>
    <property type="match status" value="1"/>
</dbReference>
<dbReference type="HAMAP" id="MF_00942">
    <property type="entry name" value="Nth"/>
    <property type="match status" value="1"/>
</dbReference>
<keyword evidence="11 13" id="KW-0326">Glycosidase</keyword>
<dbReference type="Gene3D" id="1.10.340.30">
    <property type="entry name" value="Hypothetical protein, domain 2"/>
    <property type="match status" value="1"/>
</dbReference>
<dbReference type="FunFam" id="1.10.340.30:FF:000001">
    <property type="entry name" value="Endonuclease III"/>
    <property type="match status" value="1"/>
</dbReference>
<name>A0A8J7YQW4_9ARCH</name>
<dbReference type="SMART" id="SM00478">
    <property type="entry name" value="ENDO3c"/>
    <property type="match status" value="1"/>
</dbReference>
<evidence type="ECO:0000256" key="10">
    <source>
        <dbReference type="ARBA" id="ARBA00023239"/>
    </source>
</evidence>
<organism evidence="15 17">
    <name type="scientific">Candidatus Sysuiplasma superficiale</name>
    <dbReference type="NCBI Taxonomy" id="2823368"/>
    <lineage>
        <taxon>Archaea</taxon>
        <taxon>Methanobacteriati</taxon>
        <taxon>Thermoplasmatota</taxon>
        <taxon>Thermoplasmata</taxon>
        <taxon>Candidatus Sysuiplasmatales</taxon>
        <taxon>Candidatus Sysuiplasmataceae</taxon>
        <taxon>Candidatus Sysuiplasma</taxon>
    </lineage>
</organism>
<dbReference type="InterPro" id="IPR004035">
    <property type="entry name" value="Endouclease-III_FeS-bd_BS"/>
</dbReference>
<evidence type="ECO:0000259" key="14">
    <source>
        <dbReference type="SMART" id="SM00478"/>
    </source>
</evidence>
<proteinExistence type="inferred from homology"/>
<keyword evidence="2 13" id="KW-0004">4Fe-4S</keyword>
<evidence type="ECO:0000256" key="9">
    <source>
        <dbReference type="ARBA" id="ARBA00023204"/>
    </source>
</evidence>
<dbReference type="PROSITE" id="PS01155">
    <property type="entry name" value="ENDONUCLEASE_III_2"/>
    <property type="match status" value="1"/>
</dbReference>
<comment type="caution">
    <text evidence="15">The sequence shown here is derived from an EMBL/GenBank/DDBJ whole genome shotgun (WGS) entry which is preliminary data.</text>
</comment>
<evidence type="ECO:0000256" key="8">
    <source>
        <dbReference type="ARBA" id="ARBA00023125"/>
    </source>
</evidence>
<evidence type="ECO:0000256" key="12">
    <source>
        <dbReference type="ARBA" id="ARBA00052915"/>
    </source>
</evidence>
<dbReference type="InterPro" id="IPR003265">
    <property type="entry name" value="HhH-GPD_domain"/>
</dbReference>
<keyword evidence="6 13" id="KW-0408">Iron</keyword>
<feature type="binding site" evidence="13">
    <location>
        <position position="199"/>
    </location>
    <ligand>
        <name>[4Fe-4S] cluster</name>
        <dbReference type="ChEBI" id="CHEBI:49883"/>
    </ligand>
</feature>
<dbReference type="FunFam" id="1.10.1670.10:FF:000001">
    <property type="entry name" value="Endonuclease III"/>
    <property type="match status" value="1"/>
</dbReference>
<dbReference type="Gene3D" id="1.10.1670.10">
    <property type="entry name" value="Helix-hairpin-Helix base-excision DNA repair enzymes (C-terminal)"/>
    <property type="match status" value="1"/>
</dbReference>
<dbReference type="AlphaFoldDB" id="A0A8J7YQW4"/>
<sequence>MTKLTLEKRAAEVISLLKKAYPAARCALNFSSPEELLVATILSAQSTDSTVNLVTPVLFSTFPVPDRLAGAPISDIERIIKPCGYYHQKARYIKGTCAMLLNEYGGKVPRSLDKLLSLPGVARKTANVVLSVAFGINEGIAVDTHVLRLSGRLGFTFSSNPVIVERELMQIVERKNWGDFTTLLITHGRKICTARRPLCGNCTLNRVCPSAFTFSPAQAIHHRRRGA</sequence>
<dbReference type="EMBL" id="JAGVSJ010000001">
    <property type="protein sequence ID" value="MBX8631058.1"/>
    <property type="molecule type" value="Genomic_DNA"/>
</dbReference>
<feature type="domain" description="HhH-GPD" evidence="14">
    <location>
        <begin position="42"/>
        <end position="190"/>
    </location>
</feature>
<comment type="similarity">
    <text evidence="1 13">Belongs to the Nth/MutY family.</text>
</comment>
<evidence type="ECO:0000313" key="15">
    <source>
        <dbReference type="EMBL" id="MBX8631058.1"/>
    </source>
</evidence>
<dbReference type="InterPro" id="IPR023170">
    <property type="entry name" value="HhH_base_excis_C"/>
</dbReference>
<evidence type="ECO:0000256" key="3">
    <source>
        <dbReference type="ARBA" id="ARBA00022723"/>
    </source>
</evidence>
<dbReference type="InterPro" id="IPR011257">
    <property type="entry name" value="DNA_glycosylase"/>
</dbReference>
<keyword evidence="4 13" id="KW-0227">DNA damage</keyword>
<feature type="binding site" evidence="13">
    <location>
        <position position="202"/>
    </location>
    <ligand>
        <name>[4Fe-4S] cluster</name>
        <dbReference type="ChEBI" id="CHEBI:49883"/>
    </ligand>
</feature>
<keyword evidence="15" id="KW-0255">Endonuclease</keyword>
<evidence type="ECO:0000313" key="17">
    <source>
        <dbReference type="Proteomes" id="UP000716004"/>
    </source>
</evidence>
<keyword evidence="7 13" id="KW-0411">Iron-sulfur</keyword>
<dbReference type="PANTHER" id="PTHR10359:SF18">
    <property type="entry name" value="ENDONUCLEASE III"/>
    <property type="match status" value="1"/>
</dbReference>
<dbReference type="SMART" id="SM00525">
    <property type="entry name" value="FES"/>
    <property type="match status" value="1"/>
</dbReference>
<comment type="function">
    <text evidence="13">DNA repair enzyme that has both DNA N-glycosylase activity and AP-lyase activity. The DNA N-glycosylase activity releases various damaged pyrimidines from DNA by cleaving the N-glycosidic bond, leaving an AP (apurinic/apyrimidinic) site. The AP-lyase activity cleaves the phosphodiester bond 3' to the AP site by a beta-elimination, leaving a 3'-terminal unsaturated sugar and a product with a terminal 5'-phosphate.</text>
</comment>
<accession>A0A8J7YQW4</accession>